<dbReference type="KEGG" id="bvs:BARVI_12135"/>
<accession>W0ERE8</accession>
<dbReference type="InterPro" id="IPR026881">
    <property type="entry name" value="WYL_dom"/>
</dbReference>
<evidence type="ECO:0000259" key="2">
    <source>
        <dbReference type="Pfam" id="PF25583"/>
    </source>
</evidence>
<dbReference type="Pfam" id="PF25583">
    <property type="entry name" value="WCX"/>
    <property type="match status" value="1"/>
</dbReference>
<gene>
    <name evidence="3" type="ORF">BARVI_12135</name>
</gene>
<protein>
    <submittedName>
        <fullName evidence="3">Uncharacterized protein</fullName>
    </submittedName>
</protein>
<dbReference type="GeneID" id="90530124"/>
<dbReference type="STRING" id="880074.BARVI_12135"/>
<evidence type="ECO:0000313" key="3">
    <source>
        <dbReference type="EMBL" id="AHF13347.1"/>
    </source>
</evidence>
<dbReference type="InterPro" id="IPR057727">
    <property type="entry name" value="WCX_dom"/>
</dbReference>
<dbReference type="OrthoDB" id="43316at2"/>
<dbReference type="RefSeq" id="WP_025279438.1">
    <property type="nucleotide sequence ID" value="NZ_CP007034.1"/>
</dbReference>
<dbReference type="Pfam" id="PF13280">
    <property type="entry name" value="WYL"/>
    <property type="match status" value="1"/>
</dbReference>
<proteinExistence type="predicted"/>
<dbReference type="PANTHER" id="PTHR34580">
    <property type="match status" value="1"/>
</dbReference>
<evidence type="ECO:0000313" key="4">
    <source>
        <dbReference type="Proteomes" id="UP000018901"/>
    </source>
</evidence>
<dbReference type="AlphaFoldDB" id="W0ERE8"/>
<organism evidence="3 4">
    <name type="scientific">Barnesiella viscericola DSM 18177</name>
    <dbReference type="NCBI Taxonomy" id="880074"/>
    <lineage>
        <taxon>Bacteria</taxon>
        <taxon>Pseudomonadati</taxon>
        <taxon>Bacteroidota</taxon>
        <taxon>Bacteroidia</taxon>
        <taxon>Bacteroidales</taxon>
        <taxon>Barnesiellaceae</taxon>
        <taxon>Barnesiella</taxon>
    </lineage>
</organism>
<evidence type="ECO:0000259" key="1">
    <source>
        <dbReference type="Pfam" id="PF13280"/>
    </source>
</evidence>
<name>W0ERE8_9BACT</name>
<dbReference type="EMBL" id="CP007034">
    <property type="protein sequence ID" value="AHF13347.1"/>
    <property type="molecule type" value="Genomic_DNA"/>
</dbReference>
<dbReference type="PROSITE" id="PS52050">
    <property type="entry name" value="WYL"/>
    <property type="match status" value="1"/>
</dbReference>
<feature type="domain" description="WYL" evidence="1">
    <location>
        <begin position="159"/>
        <end position="226"/>
    </location>
</feature>
<dbReference type="PANTHER" id="PTHR34580:SF9">
    <property type="entry name" value="SLL5097 PROTEIN"/>
    <property type="match status" value="1"/>
</dbReference>
<dbReference type="Proteomes" id="UP000018901">
    <property type="component" value="Chromosome"/>
</dbReference>
<dbReference type="InterPro" id="IPR051534">
    <property type="entry name" value="CBASS_pafABC_assoc_protein"/>
</dbReference>
<feature type="domain" description="WCX" evidence="2">
    <location>
        <begin position="265"/>
        <end position="347"/>
    </location>
</feature>
<keyword evidence="4" id="KW-1185">Reference proteome</keyword>
<dbReference type="eggNOG" id="COG2378">
    <property type="taxonomic scope" value="Bacteria"/>
</dbReference>
<dbReference type="HOGENOM" id="CLU_041141_6_0_10"/>
<dbReference type="PATRIC" id="fig|880074.11.peg.2503"/>
<sequence length="361" mass="42687">MPANKNAMTRYKILDELLSSRYHNYSLDDLTEEVSKRLADMYPDTNGVVRRTIEKDIYYLEYEGPFMVEIERYTVPGYNKKKQKSFVKQCLRYANPSFSIFKKDLTDDEEYLLSEVLTMLGQFEGLPNLDALEGLRLGFRKSCKKIISLTKNPLENSNLFGELFTAISRHQVIELHYHRFSDCDTIFSLNVHPYLLKEYNRRWYLFAAAEIDEKLLCFSLDRIDKILPLPSHKYVEYEGDINEHFDDIIGVTLYSDSPIYNIYFWVSDYSMEYVATKPLHESQKNIRGEQESILRKKYSSLAGGRIFRIDCKFNYELIRELASFGKELIVLEPSRIQSEVYSRISEMYERYKCILEKCLYN</sequence>
<reference evidence="3 4" key="1">
    <citation type="submission" date="2013-12" db="EMBL/GenBank/DDBJ databases">
        <authorList>
            <consortium name="DOE Joint Genome Institute"/>
            <person name="Eisen J."/>
            <person name="Huntemann M."/>
            <person name="Han J."/>
            <person name="Chen A."/>
            <person name="Kyrpides N."/>
            <person name="Mavromatis K."/>
            <person name="Markowitz V."/>
            <person name="Palaniappan K."/>
            <person name="Ivanova N."/>
            <person name="Schaumberg A."/>
            <person name="Pati A."/>
            <person name="Liolios K."/>
            <person name="Nordberg H.P."/>
            <person name="Cantor M.N."/>
            <person name="Hua S.X."/>
            <person name="Woyke T."/>
        </authorList>
    </citation>
    <scope>NUCLEOTIDE SEQUENCE [LARGE SCALE GENOMIC DNA]</scope>
    <source>
        <strain evidence="4">DSM 18177</strain>
    </source>
</reference>